<dbReference type="Proteomes" id="UP000641206">
    <property type="component" value="Unassembled WGS sequence"/>
</dbReference>
<feature type="signal peptide" evidence="7">
    <location>
        <begin position="1"/>
        <end position="22"/>
    </location>
</feature>
<evidence type="ECO:0000256" key="6">
    <source>
        <dbReference type="SAM" id="Coils"/>
    </source>
</evidence>
<dbReference type="PRINTS" id="PR00691">
    <property type="entry name" value="ADHESINB"/>
</dbReference>
<keyword evidence="2 5" id="KW-0813">Transport</keyword>
<dbReference type="Gene3D" id="3.40.50.1980">
    <property type="entry name" value="Nitrogenase molybdenum iron protein domain"/>
    <property type="match status" value="2"/>
</dbReference>
<comment type="subcellular location">
    <subcellularLocation>
        <location evidence="1">Cell envelope</location>
    </subcellularLocation>
</comment>
<accession>A0ABQ2NUG3</accession>
<name>A0ABQ2NUG3_9BACI</name>
<dbReference type="PROSITE" id="PS51257">
    <property type="entry name" value="PROKAR_LIPOPROTEIN"/>
    <property type="match status" value="1"/>
</dbReference>
<dbReference type="InterPro" id="IPR050492">
    <property type="entry name" value="Bact_metal-bind_prot9"/>
</dbReference>
<keyword evidence="9" id="KW-1185">Reference proteome</keyword>
<evidence type="ECO:0000313" key="9">
    <source>
        <dbReference type="Proteomes" id="UP000641206"/>
    </source>
</evidence>
<feature type="chain" id="PRO_5046337718" evidence="7">
    <location>
        <begin position="23"/>
        <end position="321"/>
    </location>
</feature>
<dbReference type="EMBL" id="BMLW01000005">
    <property type="protein sequence ID" value="GGP10834.1"/>
    <property type="molecule type" value="Genomic_DNA"/>
</dbReference>
<dbReference type="SUPFAM" id="SSF53807">
    <property type="entry name" value="Helical backbone' metal receptor"/>
    <property type="match status" value="1"/>
</dbReference>
<dbReference type="InterPro" id="IPR006127">
    <property type="entry name" value="ZnuA-like"/>
</dbReference>
<evidence type="ECO:0000256" key="4">
    <source>
        <dbReference type="ARBA" id="ARBA00022729"/>
    </source>
</evidence>
<keyword evidence="8" id="KW-0449">Lipoprotein</keyword>
<dbReference type="PANTHER" id="PTHR42953">
    <property type="entry name" value="HIGH-AFFINITY ZINC UPTAKE SYSTEM PROTEIN ZNUA-RELATED"/>
    <property type="match status" value="1"/>
</dbReference>
<dbReference type="PRINTS" id="PR00690">
    <property type="entry name" value="ADHESNFAMILY"/>
</dbReference>
<comment type="caution">
    <text evidence="8">The sequence shown here is derived from an EMBL/GenBank/DDBJ whole genome shotgun (WGS) entry which is preliminary data.</text>
</comment>
<dbReference type="RefSeq" id="WP_188734336.1">
    <property type="nucleotide sequence ID" value="NZ_BMLW01000005.1"/>
</dbReference>
<dbReference type="PANTHER" id="PTHR42953:SF1">
    <property type="entry name" value="METAL-BINDING PROTEIN HI_0362-RELATED"/>
    <property type="match status" value="1"/>
</dbReference>
<comment type="similarity">
    <text evidence="5">Belongs to the bacterial solute-binding protein 9 family.</text>
</comment>
<evidence type="ECO:0000256" key="7">
    <source>
        <dbReference type="SAM" id="SignalP"/>
    </source>
</evidence>
<organism evidence="8 9">
    <name type="scientific">Oceanobacillus neutriphilus</name>
    <dbReference type="NCBI Taxonomy" id="531815"/>
    <lineage>
        <taxon>Bacteria</taxon>
        <taxon>Bacillati</taxon>
        <taxon>Bacillota</taxon>
        <taxon>Bacilli</taxon>
        <taxon>Bacillales</taxon>
        <taxon>Bacillaceae</taxon>
        <taxon>Oceanobacillus</taxon>
    </lineage>
</organism>
<evidence type="ECO:0000313" key="8">
    <source>
        <dbReference type="EMBL" id="GGP10834.1"/>
    </source>
</evidence>
<sequence length="321" mass="36101">MRLKKFLTLLLTGIMATVLLTACGSSGDKDNETADNDGKLQVVGDFTIVSDIAEKVGGDRVDVYNVIPKGKEPHGWDPSPKDTKSTADADVFFYFGWNLEGLDGEKNNWVYKMLYAADKDKDDENVFALSDGIEQLKLSTKAFAGTPNPHGFNTPKNGIKMVENARDAYIEIDPEYKDVYEENAEKLLNELRDLDQQYEEEIGSIPEDDRILMSSERSFQYIADQYGLKEGFIWERDGESEGTPEQIINAINFVEENKPKALFVEYTSDKRPMNTVSDETGVPIAGSLYSEDLGEEDSYVDYLRHNLMTIVDGLNPNHKDD</sequence>
<evidence type="ECO:0000256" key="5">
    <source>
        <dbReference type="RuleBase" id="RU003512"/>
    </source>
</evidence>
<proteinExistence type="inferred from homology"/>
<reference evidence="9" key="1">
    <citation type="journal article" date="2019" name="Int. J. Syst. Evol. Microbiol.">
        <title>The Global Catalogue of Microorganisms (GCM) 10K type strain sequencing project: providing services to taxonomists for standard genome sequencing and annotation.</title>
        <authorList>
            <consortium name="The Broad Institute Genomics Platform"/>
            <consortium name="The Broad Institute Genome Sequencing Center for Infectious Disease"/>
            <person name="Wu L."/>
            <person name="Ma J."/>
        </authorList>
    </citation>
    <scope>NUCLEOTIDE SEQUENCE [LARGE SCALE GENOMIC DNA]</scope>
    <source>
        <strain evidence="9">CGMCC 1.7693</strain>
    </source>
</reference>
<dbReference type="InterPro" id="IPR006129">
    <property type="entry name" value="AdhesinB"/>
</dbReference>
<feature type="coiled-coil region" evidence="6">
    <location>
        <begin position="177"/>
        <end position="204"/>
    </location>
</feature>
<keyword evidence="4 7" id="KW-0732">Signal</keyword>
<evidence type="ECO:0000256" key="3">
    <source>
        <dbReference type="ARBA" id="ARBA00022723"/>
    </source>
</evidence>
<evidence type="ECO:0000256" key="1">
    <source>
        <dbReference type="ARBA" id="ARBA00004196"/>
    </source>
</evidence>
<dbReference type="Pfam" id="PF01297">
    <property type="entry name" value="ZnuA"/>
    <property type="match status" value="1"/>
</dbReference>
<evidence type="ECO:0000256" key="2">
    <source>
        <dbReference type="ARBA" id="ARBA00022448"/>
    </source>
</evidence>
<keyword evidence="3" id="KW-0479">Metal-binding</keyword>
<dbReference type="InterPro" id="IPR006128">
    <property type="entry name" value="Lipoprotein_PsaA-like"/>
</dbReference>
<protein>
    <submittedName>
        <fullName evidence="8">Manganese-binding lipoprotein MntA</fullName>
    </submittedName>
</protein>
<gene>
    <name evidence="8" type="primary">mntA</name>
    <name evidence="8" type="ORF">GCM10011346_20530</name>
</gene>
<keyword evidence="6" id="KW-0175">Coiled coil</keyword>